<dbReference type="Proteomes" id="UP000002710">
    <property type="component" value="Chromosome"/>
</dbReference>
<dbReference type="AlphaFoldDB" id="Q311P5"/>
<name>Q311P5_OLEA2</name>
<dbReference type="PANTHER" id="PTHR34472">
    <property type="entry name" value="SULFUR CARRIER PROTEIN THIS"/>
    <property type="match status" value="1"/>
</dbReference>
<dbReference type="CDD" id="cd00565">
    <property type="entry name" value="Ubl_ThiS"/>
    <property type="match status" value="1"/>
</dbReference>
<evidence type="ECO:0000313" key="2">
    <source>
        <dbReference type="Proteomes" id="UP000002710"/>
    </source>
</evidence>
<organism evidence="1 2">
    <name type="scientific">Oleidesulfovibrio alaskensis (strain ATCC BAA-1058 / DSM 17464 / G20)</name>
    <name type="common">Desulfovibrio alaskensis</name>
    <dbReference type="NCBI Taxonomy" id="207559"/>
    <lineage>
        <taxon>Bacteria</taxon>
        <taxon>Pseudomonadati</taxon>
        <taxon>Thermodesulfobacteriota</taxon>
        <taxon>Desulfovibrionia</taxon>
        <taxon>Desulfovibrionales</taxon>
        <taxon>Desulfovibrionaceae</taxon>
        <taxon>Oleidesulfovibrio</taxon>
    </lineage>
</organism>
<dbReference type="InterPro" id="IPR010035">
    <property type="entry name" value="Thi_S"/>
</dbReference>
<dbReference type="InterPro" id="IPR003749">
    <property type="entry name" value="ThiS/MoaD-like"/>
</dbReference>
<dbReference type="eggNOG" id="COG2104">
    <property type="taxonomic scope" value="Bacteria"/>
</dbReference>
<accession>Q311P5</accession>
<dbReference type="EMBL" id="CP000112">
    <property type="protein sequence ID" value="ABB38351.2"/>
    <property type="molecule type" value="Genomic_DNA"/>
</dbReference>
<dbReference type="PANTHER" id="PTHR34472:SF1">
    <property type="entry name" value="SULFUR CARRIER PROTEIN THIS"/>
    <property type="match status" value="1"/>
</dbReference>
<dbReference type="Pfam" id="PF02597">
    <property type="entry name" value="ThiS"/>
    <property type="match status" value="1"/>
</dbReference>
<dbReference type="RefSeq" id="WP_011367513.1">
    <property type="nucleotide sequence ID" value="NC_007519.1"/>
</dbReference>
<dbReference type="HOGENOM" id="CLU_174611_3_0_7"/>
<dbReference type="InterPro" id="IPR016155">
    <property type="entry name" value="Mopterin_synth/thiamin_S_b"/>
</dbReference>
<gene>
    <name evidence="1" type="ordered locus">Dde_1554</name>
</gene>
<dbReference type="Gene3D" id="3.10.20.30">
    <property type="match status" value="1"/>
</dbReference>
<protein>
    <submittedName>
        <fullName evidence="1">Thiamine biosynthesis protein ThiS</fullName>
    </submittedName>
</protein>
<dbReference type="KEGG" id="dde:Dde_1554"/>
<reference evidence="1 2" key="1">
    <citation type="journal article" date="2011" name="J. Bacteriol.">
        <title>Complete genome sequence and updated annotation of Desulfovibrio alaskensis G20.</title>
        <authorList>
            <person name="Hauser L.J."/>
            <person name="Land M.L."/>
            <person name="Brown S.D."/>
            <person name="Larimer F."/>
            <person name="Keller K.L."/>
            <person name="Rapp-Giles B.J."/>
            <person name="Price M.N."/>
            <person name="Lin M."/>
            <person name="Bruce D.C."/>
            <person name="Detter J.C."/>
            <person name="Tapia R."/>
            <person name="Han C.S."/>
            <person name="Goodwin L.A."/>
            <person name="Cheng J.F."/>
            <person name="Pitluck S."/>
            <person name="Copeland A."/>
            <person name="Lucas S."/>
            <person name="Nolan M."/>
            <person name="Lapidus A.L."/>
            <person name="Palumbo A.V."/>
            <person name="Wall J.D."/>
        </authorList>
    </citation>
    <scope>NUCLEOTIDE SEQUENCE [LARGE SCALE GENOMIC DNA]</scope>
    <source>
        <strain evidence="2">ATCC BAA 1058 / DSM 17464 / G20</strain>
    </source>
</reference>
<proteinExistence type="predicted"/>
<dbReference type="SUPFAM" id="SSF54285">
    <property type="entry name" value="MoaD/ThiS"/>
    <property type="match status" value="1"/>
</dbReference>
<sequence length="66" mass="6911">MNIRVNGKEEEIPSGLTVSELLKGKGLNAAAVVVECNRAIIPPDAFAATVLHEGDELEILHFVGGG</sequence>
<dbReference type="InterPro" id="IPR012675">
    <property type="entry name" value="Beta-grasp_dom_sf"/>
</dbReference>
<dbReference type="NCBIfam" id="TIGR01683">
    <property type="entry name" value="thiS"/>
    <property type="match status" value="1"/>
</dbReference>
<keyword evidence="2" id="KW-1185">Reference proteome</keyword>
<dbReference type="STRING" id="207559.Dde_1554"/>
<evidence type="ECO:0000313" key="1">
    <source>
        <dbReference type="EMBL" id="ABB38351.2"/>
    </source>
</evidence>